<proteinExistence type="predicted"/>
<evidence type="ECO:0000313" key="2">
    <source>
        <dbReference type="Proteomes" id="UP000024635"/>
    </source>
</evidence>
<name>A0A016V5U9_9BILA</name>
<accession>A0A016V5U9</accession>
<dbReference type="EMBL" id="JARK01001353">
    <property type="protein sequence ID" value="EYC22636.1"/>
    <property type="molecule type" value="Genomic_DNA"/>
</dbReference>
<sequence length="92" mass="10376">MRMEFRRRHRLSSSDTTSARLCLSLFRHILCDGKAKDCERYARCGIPISATISSQARKCNYPLESLQVSVTQLTQAGKFGEATLLFELFSNG</sequence>
<gene>
    <name evidence="1" type="primary">Acey_s0017.g3468</name>
    <name evidence="1" type="ORF">Y032_0017g3468</name>
</gene>
<protein>
    <submittedName>
        <fullName evidence="1">Uncharacterized protein</fullName>
    </submittedName>
</protein>
<evidence type="ECO:0000313" key="1">
    <source>
        <dbReference type="EMBL" id="EYC22636.1"/>
    </source>
</evidence>
<dbReference type="Proteomes" id="UP000024635">
    <property type="component" value="Unassembled WGS sequence"/>
</dbReference>
<keyword evidence="2" id="KW-1185">Reference proteome</keyword>
<reference evidence="2" key="1">
    <citation type="journal article" date="2015" name="Nat. Genet.">
        <title>The genome and transcriptome of the zoonotic hookworm Ancylostoma ceylanicum identify infection-specific gene families.</title>
        <authorList>
            <person name="Schwarz E.M."/>
            <person name="Hu Y."/>
            <person name="Antoshechkin I."/>
            <person name="Miller M.M."/>
            <person name="Sternberg P.W."/>
            <person name="Aroian R.V."/>
        </authorList>
    </citation>
    <scope>NUCLEOTIDE SEQUENCE</scope>
    <source>
        <strain evidence="2">HY135</strain>
    </source>
</reference>
<organism evidence="1 2">
    <name type="scientific">Ancylostoma ceylanicum</name>
    <dbReference type="NCBI Taxonomy" id="53326"/>
    <lineage>
        <taxon>Eukaryota</taxon>
        <taxon>Metazoa</taxon>
        <taxon>Ecdysozoa</taxon>
        <taxon>Nematoda</taxon>
        <taxon>Chromadorea</taxon>
        <taxon>Rhabditida</taxon>
        <taxon>Rhabditina</taxon>
        <taxon>Rhabditomorpha</taxon>
        <taxon>Strongyloidea</taxon>
        <taxon>Ancylostomatidae</taxon>
        <taxon>Ancylostomatinae</taxon>
        <taxon>Ancylostoma</taxon>
    </lineage>
</organism>
<comment type="caution">
    <text evidence="1">The sequence shown here is derived from an EMBL/GenBank/DDBJ whole genome shotgun (WGS) entry which is preliminary data.</text>
</comment>
<dbReference type="AlphaFoldDB" id="A0A016V5U9"/>